<keyword evidence="2" id="KW-1185">Reference proteome</keyword>
<sequence>MKKLNTENGIEFSEFELECSTPTLRSSEYHLLINYFLNTVEALPLFHIVRPEKTLMNPSKGYG</sequence>
<dbReference type="EMBL" id="JARQZJ010000121">
    <property type="protein sequence ID" value="KAK9888477.1"/>
    <property type="molecule type" value="Genomic_DNA"/>
</dbReference>
<organism evidence="1 2">
    <name type="scientific">Henosepilachna vigintioctopunctata</name>
    <dbReference type="NCBI Taxonomy" id="420089"/>
    <lineage>
        <taxon>Eukaryota</taxon>
        <taxon>Metazoa</taxon>
        <taxon>Ecdysozoa</taxon>
        <taxon>Arthropoda</taxon>
        <taxon>Hexapoda</taxon>
        <taxon>Insecta</taxon>
        <taxon>Pterygota</taxon>
        <taxon>Neoptera</taxon>
        <taxon>Endopterygota</taxon>
        <taxon>Coleoptera</taxon>
        <taxon>Polyphaga</taxon>
        <taxon>Cucujiformia</taxon>
        <taxon>Coccinelloidea</taxon>
        <taxon>Coccinellidae</taxon>
        <taxon>Epilachninae</taxon>
        <taxon>Epilachnini</taxon>
        <taxon>Henosepilachna</taxon>
    </lineage>
</organism>
<evidence type="ECO:0000313" key="1">
    <source>
        <dbReference type="EMBL" id="KAK9888477.1"/>
    </source>
</evidence>
<reference evidence="1 2" key="1">
    <citation type="submission" date="2023-03" db="EMBL/GenBank/DDBJ databases">
        <title>Genome insight into feeding habits of ladybird beetles.</title>
        <authorList>
            <person name="Li H.-S."/>
            <person name="Huang Y.-H."/>
            <person name="Pang H."/>
        </authorList>
    </citation>
    <scope>NUCLEOTIDE SEQUENCE [LARGE SCALE GENOMIC DNA]</scope>
    <source>
        <strain evidence="1">SYSU_2023b</strain>
        <tissue evidence="1">Whole body</tissue>
    </source>
</reference>
<accession>A0AAW1UYJ2</accession>
<dbReference type="Proteomes" id="UP001431783">
    <property type="component" value="Unassembled WGS sequence"/>
</dbReference>
<gene>
    <name evidence="1" type="ORF">WA026_000728</name>
</gene>
<comment type="caution">
    <text evidence="1">The sequence shown here is derived from an EMBL/GenBank/DDBJ whole genome shotgun (WGS) entry which is preliminary data.</text>
</comment>
<dbReference type="AlphaFoldDB" id="A0AAW1UYJ2"/>
<proteinExistence type="predicted"/>
<evidence type="ECO:0000313" key="2">
    <source>
        <dbReference type="Proteomes" id="UP001431783"/>
    </source>
</evidence>
<protein>
    <submittedName>
        <fullName evidence="1">Uncharacterized protein</fullName>
    </submittedName>
</protein>
<name>A0AAW1UYJ2_9CUCU</name>